<dbReference type="InterPro" id="IPR001173">
    <property type="entry name" value="Glyco_trans_2-like"/>
</dbReference>
<dbReference type="Gene3D" id="3.90.550.10">
    <property type="entry name" value="Spore Coat Polysaccharide Biosynthesis Protein SpsA, Chain A"/>
    <property type="match status" value="1"/>
</dbReference>
<comment type="caution">
    <text evidence="3">The sequence shown here is derived from an EMBL/GenBank/DDBJ whole genome shotgun (WGS) entry which is preliminary data.</text>
</comment>
<name>A0A2M6WC86_9BACT</name>
<accession>A0A2M6WC86</accession>
<keyword evidence="1" id="KW-0472">Membrane</keyword>
<dbReference type="PANTHER" id="PTHR43179:SF7">
    <property type="entry name" value="RHAMNOSYLTRANSFERASE WBBL"/>
    <property type="match status" value="1"/>
</dbReference>
<evidence type="ECO:0000313" key="3">
    <source>
        <dbReference type="EMBL" id="PIT90396.1"/>
    </source>
</evidence>
<dbReference type="AlphaFoldDB" id="A0A2M6WC86"/>
<feature type="domain" description="Glycosyltransferase 2-like" evidence="2">
    <location>
        <begin position="5"/>
        <end position="123"/>
    </location>
</feature>
<dbReference type="SUPFAM" id="SSF53448">
    <property type="entry name" value="Nucleotide-diphospho-sugar transferases"/>
    <property type="match status" value="1"/>
</dbReference>
<dbReference type="Proteomes" id="UP000230543">
    <property type="component" value="Unassembled WGS sequence"/>
</dbReference>
<evidence type="ECO:0000256" key="1">
    <source>
        <dbReference type="SAM" id="Phobius"/>
    </source>
</evidence>
<keyword evidence="3" id="KW-0808">Transferase</keyword>
<keyword evidence="1" id="KW-0812">Transmembrane</keyword>
<reference evidence="4" key="1">
    <citation type="submission" date="2017-09" db="EMBL/GenBank/DDBJ databases">
        <title>Depth-based differentiation of microbial function through sediment-hosted aquifers and enrichment of novel symbionts in the deep terrestrial subsurface.</title>
        <authorList>
            <person name="Probst A.J."/>
            <person name="Ladd B."/>
            <person name="Jarett J.K."/>
            <person name="Geller-Mcgrath D.E."/>
            <person name="Sieber C.M.K."/>
            <person name="Emerson J.B."/>
            <person name="Anantharaman K."/>
            <person name="Thomas B.C."/>
            <person name="Malmstrom R."/>
            <person name="Stieglmeier M."/>
            <person name="Klingl A."/>
            <person name="Woyke T."/>
            <person name="Ryan C.M."/>
            <person name="Banfield J.F."/>
        </authorList>
    </citation>
    <scope>NUCLEOTIDE SEQUENCE [LARGE SCALE GENOMIC DNA]</scope>
</reference>
<dbReference type="CDD" id="cd04186">
    <property type="entry name" value="GT_2_like_c"/>
    <property type="match status" value="1"/>
</dbReference>
<organism evidence="3 4">
    <name type="scientific">Candidatus Komeilibacteria bacterium CG10_big_fil_rev_8_21_14_0_10_41_13</name>
    <dbReference type="NCBI Taxonomy" id="1974476"/>
    <lineage>
        <taxon>Bacteria</taxon>
        <taxon>Candidatus Komeiliibacteriota</taxon>
    </lineage>
</organism>
<dbReference type="PANTHER" id="PTHR43179">
    <property type="entry name" value="RHAMNOSYLTRANSFERASE WBBL"/>
    <property type="match status" value="1"/>
</dbReference>
<dbReference type="Pfam" id="PF00535">
    <property type="entry name" value="Glycos_transf_2"/>
    <property type="match status" value="1"/>
</dbReference>
<proteinExistence type="predicted"/>
<dbReference type="EMBL" id="PFBO01000086">
    <property type="protein sequence ID" value="PIT90396.1"/>
    <property type="molecule type" value="Genomic_DNA"/>
</dbReference>
<feature type="transmembrane region" description="Helical" evidence="1">
    <location>
        <begin position="256"/>
        <end position="278"/>
    </location>
</feature>
<gene>
    <name evidence="3" type="ORF">COU22_02405</name>
</gene>
<sequence>MNKLSIIIVSWRVKELLKECLQSIFDKASGFDFEVIVVDNNSGDGSAEMVQENFPQVKLIASQINLGFARGNNLGLKQATGDYFLLLNPDTKLIDNNLTEAIKFMKNNQQVGILGCKLLNYDLSLQPSVRRFPNLRDHLVMMFKLHHLFKLKRYLAEDFDYTKPGEADQVMGAFFLISKKLYRQIGPLDEGYYIWLEEVDYCQRAKKADFKVFYWPGMQIIHYGGESFKKARFNLRKNWIYCQSRLRYIRKHQDPFSYLIILILTPISLLGSLVKINFRHVK</sequence>
<protein>
    <submittedName>
        <fullName evidence="3">Glycosyltransferase family 2 protein</fullName>
    </submittedName>
</protein>
<dbReference type="InterPro" id="IPR029044">
    <property type="entry name" value="Nucleotide-diphossugar_trans"/>
</dbReference>
<keyword evidence="1" id="KW-1133">Transmembrane helix</keyword>
<dbReference type="GO" id="GO:0016740">
    <property type="term" value="F:transferase activity"/>
    <property type="evidence" value="ECO:0007669"/>
    <property type="project" value="UniProtKB-KW"/>
</dbReference>
<evidence type="ECO:0000259" key="2">
    <source>
        <dbReference type="Pfam" id="PF00535"/>
    </source>
</evidence>
<evidence type="ECO:0000313" key="4">
    <source>
        <dbReference type="Proteomes" id="UP000230543"/>
    </source>
</evidence>